<evidence type="ECO:0000259" key="2">
    <source>
        <dbReference type="PROSITE" id="PS50918"/>
    </source>
</evidence>
<sequence length="814" mass="85368">MSFSNKVEMLLHHANNTTERALPLTPPAQLDSPPSSSPSSSPNCPASPSSSGSATEAANTFVAASTIQNDSFQVSITTQPPLKTVYQRILKPFPTVTLTVAAPPKNHKSSRRRSRSSPLSDDEGDDADGNNVAPKAEGELELGCADVLETLLANSSNSSSNGLFVEATLLRGDNGEPISKCLDGNSIVRFEKNPWSEGVYTATFKKLKILSTSQQLQGILFRLKFTLKKYAGSNFTPIAVPHCEVVSHPVEVFSHSQYLNKKAPKPGTSSANTRKEFKDIVKKMDGKKVQGALFSVLQAFKDQGGSRSSVLDVVQQVYGGDDNSDAKARGPSRRMSAPSSTSQSYVNPHQPQLVMTAPALSLAAPTTTGALGDAGITASAVEAQFLNELLGKLQIGAISLDDFVNHLIQGLGQSRAGQLLAQMGLGVNIEAPAAVPSLAGFPSAAVLPSFPSNSALDSSNSLAAILNALAHQQTQLAQLQAVQQSQQLNSVNPFLHQQLHHQQQQAQLHQQLAAAAAASSVPVMPKPRRLSSPQVASAFSPTSTSTTSTSSSSPPATAGNSGGSLLHALPSVSLPSSAVTTPSSASSSLSTLADAISSHLHMQPQPQTTSTPSSCSTPITTTQTTPLLPLLPSLVDHMNSFSSSAASTSVVLPPIASTLAAASSSSAGPLPSLFSLCSLASAIDSSAAAAPAPDQSSSRGHKRSFEAIDVSPAAGASPSAAPPSPNKTAKREGDSSASSASASEEKMQWYWKNNSTWEPYAEGVSAQLERAHKNQTTCILVLHDVPYKMDFQSMTQQRTDNPKRWKHIRRGEEN</sequence>
<dbReference type="EMBL" id="KB007948">
    <property type="protein sequence ID" value="ELR18706.1"/>
    <property type="molecule type" value="Genomic_DNA"/>
</dbReference>
<evidence type="ECO:0000313" key="3">
    <source>
        <dbReference type="EMBL" id="ELR18706.1"/>
    </source>
</evidence>
<dbReference type="InterPro" id="IPR004170">
    <property type="entry name" value="WWE_dom"/>
</dbReference>
<feature type="region of interest" description="Disordered" evidence="1">
    <location>
        <begin position="601"/>
        <end position="622"/>
    </location>
</feature>
<dbReference type="PROSITE" id="PS50918">
    <property type="entry name" value="WWE"/>
    <property type="match status" value="1"/>
</dbReference>
<dbReference type="KEGG" id="acan:ACA1_395230"/>
<dbReference type="VEuPathDB" id="AmoebaDB:ACA1_395230"/>
<feature type="domain" description="WWE" evidence="2">
    <location>
        <begin position="735"/>
        <end position="810"/>
    </location>
</feature>
<gene>
    <name evidence="3" type="ORF">ACA1_395230</name>
</gene>
<dbReference type="GO" id="GO:0008270">
    <property type="term" value="F:zinc ion binding"/>
    <property type="evidence" value="ECO:0007669"/>
    <property type="project" value="InterPro"/>
</dbReference>
<dbReference type="Pfam" id="PF02825">
    <property type="entry name" value="WWE"/>
    <property type="match status" value="1"/>
</dbReference>
<name>L8H2U0_ACACF</name>
<keyword evidence="4" id="KW-1185">Reference proteome</keyword>
<dbReference type="STRING" id="1257118.L8H2U0"/>
<dbReference type="SUPFAM" id="SSF117839">
    <property type="entry name" value="WWE domain"/>
    <property type="match status" value="1"/>
</dbReference>
<dbReference type="InterPro" id="IPR018123">
    <property type="entry name" value="WWE-dom_subgr"/>
</dbReference>
<dbReference type="GeneID" id="14919497"/>
<feature type="region of interest" description="Disordered" evidence="1">
    <location>
        <begin position="15"/>
        <end position="54"/>
    </location>
</feature>
<protein>
    <submittedName>
        <fullName evidence="3">WWE domain containing protein</fullName>
    </submittedName>
</protein>
<feature type="compositionally biased region" description="Basic residues" evidence="1">
    <location>
        <begin position="105"/>
        <end position="115"/>
    </location>
</feature>
<feature type="region of interest" description="Disordered" evidence="1">
    <location>
        <begin position="100"/>
        <end position="134"/>
    </location>
</feature>
<feature type="region of interest" description="Disordered" evidence="1">
    <location>
        <begin position="321"/>
        <end position="347"/>
    </location>
</feature>
<feature type="compositionally biased region" description="Polar residues" evidence="1">
    <location>
        <begin position="337"/>
        <end position="347"/>
    </location>
</feature>
<organism evidence="3 4">
    <name type="scientific">Acanthamoeba castellanii (strain ATCC 30010 / Neff)</name>
    <dbReference type="NCBI Taxonomy" id="1257118"/>
    <lineage>
        <taxon>Eukaryota</taxon>
        <taxon>Amoebozoa</taxon>
        <taxon>Discosea</taxon>
        <taxon>Longamoebia</taxon>
        <taxon>Centramoebida</taxon>
        <taxon>Acanthamoebidae</taxon>
        <taxon>Acanthamoeba</taxon>
    </lineage>
</organism>
<dbReference type="OrthoDB" id="10065815at2759"/>
<dbReference type="Gene3D" id="3.30.720.50">
    <property type="match status" value="1"/>
</dbReference>
<evidence type="ECO:0000256" key="1">
    <source>
        <dbReference type="SAM" id="MobiDB-lite"/>
    </source>
</evidence>
<feature type="compositionally biased region" description="Low complexity" evidence="1">
    <location>
        <begin position="27"/>
        <end position="54"/>
    </location>
</feature>
<dbReference type="RefSeq" id="XP_004340749.1">
    <property type="nucleotide sequence ID" value="XM_004340701.1"/>
</dbReference>
<accession>L8H2U0</accession>
<dbReference type="Proteomes" id="UP000011083">
    <property type="component" value="Unassembled WGS sequence"/>
</dbReference>
<feature type="region of interest" description="Disordered" evidence="1">
    <location>
        <begin position="519"/>
        <end position="564"/>
    </location>
</feature>
<dbReference type="AlphaFoldDB" id="L8H2U0"/>
<feature type="region of interest" description="Disordered" evidence="1">
    <location>
        <begin position="712"/>
        <end position="745"/>
    </location>
</feature>
<reference evidence="3 4" key="1">
    <citation type="journal article" date="2013" name="Genome Biol.">
        <title>Genome of Acanthamoeba castellanii highlights extensive lateral gene transfer and early evolution of tyrosine kinase signaling.</title>
        <authorList>
            <person name="Clarke M."/>
            <person name="Lohan A.J."/>
            <person name="Liu B."/>
            <person name="Lagkouvardos I."/>
            <person name="Roy S."/>
            <person name="Zafar N."/>
            <person name="Bertelli C."/>
            <person name="Schilde C."/>
            <person name="Kianianmomeni A."/>
            <person name="Burglin T.R."/>
            <person name="Frech C."/>
            <person name="Turcotte B."/>
            <person name="Kopec K.O."/>
            <person name="Synnott J.M."/>
            <person name="Choo C."/>
            <person name="Paponov I."/>
            <person name="Finkler A."/>
            <person name="Soon Heng Tan C."/>
            <person name="Hutchins A.P."/>
            <person name="Weinmeier T."/>
            <person name="Rattei T."/>
            <person name="Chu J.S."/>
            <person name="Gimenez G."/>
            <person name="Irimia M."/>
            <person name="Rigden D.J."/>
            <person name="Fitzpatrick D.A."/>
            <person name="Lorenzo-Morales J."/>
            <person name="Bateman A."/>
            <person name="Chiu C.H."/>
            <person name="Tang P."/>
            <person name="Hegemann P."/>
            <person name="Fromm H."/>
            <person name="Raoult D."/>
            <person name="Greub G."/>
            <person name="Miranda-Saavedra D."/>
            <person name="Chen N."/>
            <person name="Nash P."/>
            <person name="Ginger M.L."/>
            <person name="Horn M."/>
            <person name="Schaap P."/>
            <person name="Caler L."/>
            <person name="Loftus B."/>
        </authorList>
    </citation>
    <scope>NUCLEOTIDE SEQUENCE [LARGE SCALE GENOMIC DNA]</scope>
    <source>
        <strain evidence="3 4">Neff</strain>
    </source>
</reference>
<proteinExistence type="predicted"/>
<dbReference type="InterPro" id="IPR037197">
    <property type="entry name" value="WWE_dom_sf"/>
</dbReference>
<feature type="compositionally biased region" description="Low complexity" evidence="1">
    <location>
        <begin position="537"/>
        <end position="564"/>
    </location>
</feature>
<dbReference type="SMART" id="SM00678">
    <property type="entry name" value="WWE"/>
    <property type="match status" value="1"/>
</dbReference>
<evidence type="ECO:0000313" key="4">
    <source>
        <dbReference type="Proteomes" id="UP000011083"/>
    </source>
</evidence>